<dbReference type="SUPFAM" id="SSF52317">
    <property type="entry name" value="Class I glutamine amidotransferase-like"/>
    <property type="match status" value="1"/>
</dbReference>
<dbReference type="eggNOG" id="COG3340">
    <property type="taxonomic scope" value="Bacteria"/>
</dbReference>
<organism evidence="1 2">
    <name type="scientific">Sebaldella termitidis (strain ATCC 33386 / NCTC 11300)</name>
    <dbReference type="NCBI Taxonomy" id="526218"/>
    <lineage>
        <taxon>Bacteria</taxon>
        <taxon>Fusobacteriati</taxon>
        <taxon>Fusobacteriota</taxon>
        <taxon>Fusobacteriia</taxon>
        <taxon>Fusobacteriales</taxon>
        <taxon>Leptotrichiaceae</taxon>
        <taxon>Sebaldella</taxon>
    </lineage>
</organism>
<proteinExistence type="predicted"/>
<dbReference type="AlphaFoldDB" id="D1AR90"/>
<reference evidence="1 2" key="2">
    <citation type="journal article" date="2010" name="Stand. Genomic Sci.">
        <title>Complete genome sequence of Sebaldella termitidis type strain (NCTC 11300).</title>
        <authorList>
            <person name="Harmon-Smith M."/>
            <person name="Celia L."/>
            <person name="Chertkov O."/>
            <person name="Lapidus A."/>
            <person name="Copeland A."/>
            <person name="Glavina Del Rio T."/>
            <person name="Nolan M."/>
            <person name="Lucas S."/>
            <person name="Tice H."/>
            <person name="Cheng J.F."/>
            <person name="Han C."/>
            <person name="Detter J.C."/>
            <person name="Bruce D."/>
            <person name="Goodwin L."/>
            <person name="Pitluck S."/>
            <person name="Pati A."/>
            <person name="Liolios K."/>
            <person name="Ivanova N."/>
            <person name="Mavromatis K."/>
            <person name="Mikhailova N."/>
            <person name="Chen A."/>
            <person name="Palaniappan K."/>
            <person name="Land M."/>
            <person name="Hauser L."/>
            <person name="Chang Y.J."/>
            <person name="Jeffries C.D."/>
            <person name="Brettin T."/>
            <person name="Goker M."/>
            <person name="Beck B."/>
            <person name="Bristow J."/>
            <person name="Eisen J.A."/>
            <person name="Markowitz V."/>
            <person name="Hugenholtz P."/>
            <person name="Kyrpides N.C."/>
            <person name="Klenk H.P."/>
            <person name="Chen F."/>
        </authorList>
    </citation>
    <scope>NUCLEOTIDE SEQUENCE [LARGE SCALE GENOMIC DNA]</scope>
    <source>
        <strain evidence="2">ATCC 33386 / NCTC 11300</strain>
    </source>
</reference>
<evidence type="ECO:0000313" key="2">
    <source>
        <dbReference type="Proteomes" id="UP000000845"/>
    </source>
</evidence>
<evidence type="ECO:0000313" key="1">
    <source>
        <dbReference type="EMBL" id="ACZ07778.1"/>
    </source>
</evidence>
<dbReference type="Gene3D" id="3.40.50.880">
    <property type="match status" value="1"/>
</dbReference>
<accession>D1AR90</accession>
<name>D1AR90_SEBTE</name>
<reference evidence="2" key="1">
    <citation type="submission" date="2009-09" db="EMBL/GenBank/DDBJ databases">
        <title>The complete chromosome of Sebaldella termitidis ATCC 33386.</title>
        <authorList>
            <consortium name="US DOE Joint Genome Institute (JGI-PGF)"/>
            <person name="Lucas S."/>
            <person name="Copeland A."/>
            <person name="Lapidus A."/>
            <person name="Glavina del Rio T."/>
            <person name="Dalin E."/>
            <person name="Tice H."/>
            <person name="Bruce D."/>
            <person name="Goodwin L."/>
            <person name="Pitluck S."/>
            <person name="Kyrpides N."/>
            <person name="Mavromatis K."/>
            <person name="Ivanova N."/>
            <person name="Mikhailova N."/>
            <person name="Sims D."/>
            <person name="Meincke L."/>
            <person name="Brettin T."/>
            <person name="Detter J.C."/>
            <person name="Han C."/>
            <person name="Larimer F."/>
            <person name="Land M."/>
            <person name="Hauser L."/>
            <person name="Markowitz V."/>
            <person name="Cheng J.F."/>
            <person name="Hugenholtz P."/>
            <person name="Woyke T."/>
            <person name="Wu D."/>
            <person name="Eisen J.A."/>
        </authorList>
    </citation>
    <scope>NUCLEOTIDE SEQUENCE [LARGE SCALE GENOMIC DNA]</scope>
    <source>
        <strain evidence="2">ATCC 33386 / NCTC 11300</strain>
    </source>
</reference>
<dbReference type="InterPro" id="IPR029062">
    <property type="entry name" value="Class_I_gatase-like"/>
</dbReference>
<dbReference type="STRING" id="526218.Sterm_0910"/>
<gene>
    <name evidence="1" type="ordered locus">Sterm_0910</name>
</gene>
<dbReference type="HOGENOM" id="CLU_079854_0_0_0"/>
<dbReference type="Proteomes" id="UP000000845">
    <property type="component" value="Chromosome"/>
</dbReference>
<dbReference type="KEGG" id="str:Sterm_0910"/>
<dbReference type="RefSeq" id="WP_012860374.1">
    <property type="nucleotide sequence ID" value="NC_013517.1"/>
</dbReference>
<sequence>MRSILLSQFNFDEEWIYDSVKQYITGNEKVAVCPLAFSPAIIKNSGDWTEFYSHGCWYYEEITAPLRKFGYIGDKEFSVIWLNYFSDSGETFRRKIAEADILILPGGLPDFQMERMKELDIIKTIQEYKGLVIGKSSGALTQTPYFYLSPDSDYPELKFGEGIGRIDAGCYFEVHFDPKNEVQMKALKKALKEKYKKVIAMGDKGGLIIEDSNIREFGDVYTYSK</sequence>
<dbReference type="EMBL" id="CP001739">
    <property type="protein sequence ID" value="ACZ07778.1"/>
    <property type="molecule type" value="Genomic_DNA"/>
</dbReference>
<protein>
    <recommendedName>
        <fullName evidence="3">Peptidase S51 dipeptidase E</fullName>
    </recommendedName>
</protein>
<keyword evidence="2" id="KW-1185">Reference proteome</keyword>
<evidence type="ECO:0008006" key="3">
    <source>
        <dbReference type="Google" id="ProtNLM"/>
    </source>
</evidence>